<organism evidence="3 4">
    <name type="scientific">Strongyloides papillosus</name>
    <name type="common">Intestinal threadworm</name>
    <dbReference type="NCBI Taxonomy" id="174720"/>
    <lineage>
        <taxon>Eukaryota</taxon>
        <taxon>Metazoa</taxon>
        <taxon>Ecdysozoa</taxon>
        <taxon>Nematoda</taxon>
        <taxon>Chromadorea</taxon>
        <taxon>Rhabditida</taxon>
        <taxon>Tylenchina</taxon>
        <taxon>Panagrolaimomorpha</taxon>
        <taxon>Strongyloidoidea</taxon>
        <taxon>Strongyloididae</taxon>
        <taxon>Strongyloides</taxon>
    </lineage>
</organism>
<feature type="compositionally biased region" description="Polar residues" evidence="1">
    <location>
        <begin position="592"/>
        <end position="610"/>
    </location>
</feature>
<feature type="domain" description="MULE transposase" evidence="2">
    <location>
        <begin position="907"/>
        <end position="981"/>
    </location>
</feature>
<feature type="compositionally biased region" description="Polar residues" evidence="1">
    <location>
        <begin position="45"/>
        <end position="63"/>
    </location>
</feature>
<dbReference type="Pfam" id="PF10551">
    <property type="entry name" value="MULE"/>
    <property type="match status" value="1"/>
</dbReference>
<sequence length="1283" mass="143183">MDNSSISEICSTLQEDGELCSDVLEFIRSRRNVLVDRTNRENIRKSPNGNRSGTFSSSCNNANVASPQNVMPNYAPVSANNENMYGGPQQVGAMNPGVAYQHTSGLPNSYNGSENANVASQQNVMPNYAPVSANNENMYGGPQQVGAMNPGVAYQHTSGLPISYNGSENANVASQQNVMPNYAPVSANNENMYGGPQQVGAMNPGVAYQHTSGLPNSYNGSENANVASQQNVMPNYVPVSANNENMYGGPKQVGAMNPGVAYQHTSGLPNSYNGSENANVASQQNVMPNYAPVSANSENMYGGPPQVVLMNAGDILNSNVLYQNGVSVANLYNTGNVNVASQQGVRSAPVPTLTNNGNLYANSSQVVLMNTSGIFNPNILYQHGTTLLGPINNGNLYAGPPQVAFMNPSGISNPNVFYQNGACVANIYNTRNVNVASQRSVISTFGPTLINNENLFASYSQVGAINHGMNRNTSPLLRSSGLNVANDADLRVDISPQRMRNSNVANDADLRVDISPPRIRPRFRDSNVGNDADQRVSISPPGMRNSNVDNDADLTVDISPPRIRPRFRDSNVGNDADLTVNRGEFEDGIRTDSGSSCSGTHDSLSDGTSSELDEELFNNNQLFRSKQEFVKQFSSVSKKLKLGYVVTEDFITGCDTERSNTAIWLYEPEQTNFFNPSGRMYTLKSGKEITSGGRYCSTYICTGCKSVADARNYRKIYADYPGCSIVGFKGFKKRRGPFSHDPGCSAETLQERIGYSARLKTSKDSAKRPISCKSAFVLNSELVGKICQGMNWGIGVSKTKLGLYSGSIGRTARQRKYLAGPKVDKTTFEFPQELKFVDPIVDGKSHEPFHIYGRTNSHIIVFGSDTLLKIYAKSEVRMGDGTFWITPKGFRQVYTIIVVINEEKRGEKRRKYIPVVFAIMKKKSKELYELLFKIIRKRLQKLELEDIPPVVFLTDKEEAVVRIIDEFYPGTHKLCYFHMCQSFTKKLQTVGLIKMLINVRKKNSDESLKAKKFYSFFRKTICIPFLPKELMKKMWNQLKREVTNNWRNYLCESFVLQQLKSFVAYVDDWFGEEVTDTELNKICKWKQVYRTTNACEAINKLMKNSPYAKKKGTVENNAILLKSFDEQSRLMVYKFDSFRDKEEFAFEPQSKSCIEKERLIRHYQEQLEASNMQNVETYLNKIIKVMMPRSIQETVNYTLNQLEYLETPEQRVENNNEEVEQVVEELAIRTNVSQDQIEDAMLASVLLDVGDNGTETQVVTTRSGRTVRRNSQYFNRDYITRLR</sequence>
<proteinExistence type="predicted"/>
<accession>A0A0N5C1C7</accession>
<evidence type="ECO:0000259" key="2">
    <source>
        <dbReference type="Pfam" id="PF10551"/>
    </source>
</evidence>
<feature type="region of interest" description="Disordered" evidence="1">
    <location>
        <begin position="586"/>
        <end position="610"/>
    </location>
</feature>
<evidence type="ECO:0000256" key="1">
    <source>
        <dbReference type="SAM" id="MobiDB-lite"/>
    </source>
</evidence>
<dbReference type="WBParaSite" id="SPAL_0001180300.1">
    <property type="protein sequence ID" value="SPAL_0001180300.1"/>
    <property type="gene ID" value="SPAL_0001180300"/>
</dbReference>
<evidence type="ECO:0000313" key="4">
    <source>
        <dbReference type="WBParaSite" id="SPAL_0001180300.1"/>
    </source>
</evidence>
<keyword evidence="3" id="KW-1185">Reference proteome</keyword>
<protein>
    <submittedName>
        <fullName evidence="4">MULE domain-containing protein</fullName>
    </submittedName>
</protein>
<name>A0A0N5C1C7_STREA</name>
<dbReference type="STRING" id="174720.A0A0N5C1C7"/>
<feature type="region of interest" description="Disordered" evidence="1">
    <location>
        <begin position="40"/>
        <end position="63"/>
    </location>
</feature>
<evidence type="ECO:0000313" key="3">
    <source>
        <dbReference type="Proteomes" id="UP000046392"/>
    </source>
</evidence>
<dbReference type="InterPro" id="IPR018289">
    <property type="entry name" value="MULE_transposase_dom"/>
</dbReference>
<feature type="region of interest" description="Disordered" evidence="1">
    <location>
        <begin position="517"/>
        <end position="570"/>
    </location>
</feature>
<reference evidence="4" key="1">
    <citation type="submission" date="2017-02" db="UniProtKB">
        <authorList>
            <consortium name="WormBaseParasite"/>
        </authorList>
    </citation>
    <scope>IDENTIFICATION</scope>
</reference>
<dbReference type="Proteomes" id="UP000046392">
    <property type="component" value="Unplaced"/>
</dbReference>